<feature type="domain" description="Integrase catalytic" evidence="12">
    <location>
        <begin position="997"/>
        <end position="1168"/>
    </location>
</feature>
<feature type="region of interest" description="Disordered" evidence="9">
    <location>
        <begin position="1264"/>
        <end position="1311"/>
    </location>
</feature>
<dbReference type="FunFam" id="3.10.10.10:FF:000007">
    <property type="entry name" value="Retrovirus-related Pol polyprotein from transposon 17.6-like Protein"/>
    <property type="match status" value="1"/>
</dbReference>
<feature type="region of interest" description="Disordered" evidence="9">
    <location>
        <begin position="171"/>
        <end position="190"/>
    </location>
</feature>
<dbReference type="InterPro" id="IPR000477">
    <property type="entry name" value="RT_dom"/>
</dbReference>
<reference evidence="13" key="1">
    <citation type="journal article" date="2001" name="Mol. Biol. Evol.">
        <title>CsRn1, a novel active retrotransposon in a parasitic trematode, Clonorchis sinensis, discloses a new phylogenetic clade of Ty3/gypsy-like LTR retrotransposons.</title>
        <authorList>
            <person name="Bae Y.A."/>
            <person name="Moon S.Y."/>
            <person name="Kong Y."/>
            <person name="Cho S.Y."/>
            <person name="Rhyu M.G."/>
        </authorList>
    </citation>
    <scope>NUCLEOTIDE SEQUENCE</scope>
</reference>
<evidence type="ECO:0000256" key="5">
    <source>
        <dbReference type="ARBA" id="ARBA00022722"/>
    </source>
</evidence>
<dbReference type="SUPFAM" id="SSF53098">
    <property type="entry name" value="Ribonuclease H-like"/>
    <property type="match status" value="1"/>
</dbReference>
<dbReference type="GO" id="GO:0006508">
    <property type="term" value="P:proteolysis"/>
    <property type="evidence" value="ECO:0007669"/>
    <property type="project" value="UniProtKB-KW"/>
</dbReference>
<dbReference type="Pfam" id="PF17917">
    <property type="entry name" value="RT_RNaseH"/>
    <property type="match status" value="1"/>
</dbReference>
<dbReference type="PROSITE" id="PS50878">
    <property type="entry name" value="RT_POL"/>
    <property type="match status" value="1"/>
</dbReference>
<dbReference type="Pfam" id="PF17921">
    <property type="entry name" value="Integrase_H2C2"/>
    <property type="match status" value="1"/>
</dbReference>
<dbReference type="Gene3D" id="2.40.70.10">
    <property type="entry name" value="Acid Proteases"/>
    <property type="match status" value="1"/>
</dbReference>
<proteinExistence type="predicted"/>
<dbReference type="FunFam" id="2.40.70.10:FF:000130">
    <property type="entry name" value="Retrovirus-related Pol polyprotein from transposon opus-like Protein"/>
    <property type="match status" value="1"/>
</dbReference>
<dbReference type="InterPro" id="IPR041588">
    <property type="entry name" value="Integrase_H2C2"/>
</dbReference>
<dbReference type="SUPFAM" id="SSF50630">
    <property type="entry name" value="Acid proteases"/>
    <property type="match status" value="1"/>
</dbReference>
<dbReference type="InterPro" id="IPR021109">
    <property type="entry name" value="Peptidase_aspartic_dom_sf"/>
</dbReference>
<evidence type="ECO:0000259" key="11">
    <source>
        <dbReference type="PROSITE" id="PS50878"/>
    </source>
</evidence>
<dbReference type="PROSITE" id="PS50175">
    <property type="entry name" value="ASP_PROT_RETROV"/>
    <property type="match status" value="1"/>
</dbReference>
<sequence>MEAHFDSADLVENAISIRLPDYNPRNPRVWFHQVEAVFATRRITSQATRFSYVVQHLPCDVATEVEDLLEDIPKENPYDSLRAAVISRTGKSENKMLRDLFTTVELGDRSPSQLLRHMRSLLCGRKLAVEIMAQLWLDKLPPSMSRVISAFVDDHSLEQLAQMADKIHETYPSNPVNSVSRSAPTASTDSDPILASISQLQAKFDTLTDRLQRLEINKHRPRSRSRSLSRARPSWCWYHQTFGPQAHKTPHQARKCQPPCSFKPRSNTPCKQPGQSVTATTVCGPPRTSRLFHITDRSSGLRFLVDTGAEVSVLPHKTPLHDSASYSLQAANGTRIATYGERSLTLDLGLRRAFKWIFLLADVQTPIIGADFLTHYNLSVDVRNKRLLDMLTSLSVNGISAPASSTGIRVILPDSHFADILRDFPTLTHPCQYTQPVTHSVVHHIQTKGPPVHANPRRLHPDKLPIAKHEFEHMLELGIIRTSSSHWSSPLHMVPKKSKGDWRPCGDYRSLNNATIPDRYPIPHIHDFASTLCHTNIFSKLDLVRAYYHIPVAPDDIPKTAITTPFDLFEFTRMPFGLRNAAQTFQRFMDEVLRGLPFVYAYLDDVLIASTSPTEHAAHLRAVFERLSTYSIRLNIDKCLFGVTSLDFLGHHIDSTGISPLPNRILALESFPIPTTLTQLRRFIGIINYYRRFIPHCADILQPLTDLLGCKEKSVTLPSVAIAAFERAKQAIAHATKLSFLDTHESTKLILTTDASNAAVGAVLHQVVNNASQPLAFFSQKMQAAQTRYSTFGRELLAIYLAIRHFRHLLEGRSFTIQTDHKPLTYAFNAKPDRYSPREIRHLDYISQFTTDIRYTPGSDNVVADALSRPDINALHPSKQLDLAKLANLQHSDPNFLPILSFPSFQVSSIPLPLQSGSIFCDMSTGSARPIVPEAFRRVVFDHFHGFSHPGIRATRKLISARFVWPFMNKDLTSWAKQCIACQRSKVTRHTNSPIGSFAVPDARFTHVHLDIVGPLSPSNGFTHILTMIDRFTRWPVAVPISDTSAETVAFSFLQHWVSNFGTPSTVTTDRGSQFQCNLFREFSTLFGFHHISTTAYHPCSNGLVERFHRYLKAALTAQMNPSSWSFSLPLILLAIRSTIKEDLHCSPAELVYGTTLRLPGELVSTSGAQPESPVTFVTRLKQHMSDLRATPTRRSTRKEHISTDLSSTPFVFVRHDATRKPLQPCYDGPFKVIERHSKYLVLERRGKHDTVSIDRLKPAFIEAPTTTSSNPANPATPAPTQDTPAANLTPSTSRSGRRVRFPQHLADYET</sequence>
<dbReference type="InterPro" id="IPR041373">
    <property type="entry name" value="RT_RNaseH"/>
</dbReference>
<dbReference type="EC" id="2.7.7.49" evidence="1"/>
<dbReference type="GO" id="GO:0004519">
    <property type="term" value="F:endonuclease activity"/>
    <property type="evidence" value="ECO:0007669"/>
    <property type="project" value="UniProtKB-KW"/>
</dbReference>
<dbReference type="InterPro" id="IPR001969">
    <property type="entry name" value="Aspartic_peptidase_AS"/>
</dbReference>
<keyword evidence="2" id="KW-0645">Protease</keyword>
<dbReference type="Pfam" id="PF00665">
    <property type="entry name" value="rve"/>
    <property type="match status" value="1"/>
</dbReference>
<feature type="compositionally biased region" description="Low complexity" evidence="9">
    <location>
        <begin position="1264"/>
        <end position="1288"/>
    </location>
</feature>
<dbReference type="FunFam" id="3.10.20.370:FF:000001">
    <property type="entry name" value="Retrovirus-related Pol polyprotein from transposon 17.6-like protein"/>
    <property type="match status" value="1"/>
</dbReference>
<dbReference type="Gene3D" id="3.30.70.270">
    <property type="match status" value="2"/>
</dbReference>
<dbReference type="Gene3D" id="3.30.420.10">
    <property type="entry name" value="Ribonuclease H-like superfamily/Ribonuclease H"/>
    <property type="match status" value="1"/>
</dbReference>
<dbReference type="CDD" id="cd06094">
    <property type="entry name" value="RP_Saci_like"/>
    <property type="match status" value="1"/>
</dbReference>
<dbReference type="InterPro" id="IPR012337">
    <property type="entry name" value="RNaseH-like_sf"/>
</dbReference>
<dbReference type="CDD" id="cd01647">
    <property type="entry name" value="RT_LTR"/>
    <property type="match status" value="1"/>
</dbReference>
<evidence type="ECO:0000256" key="4">
    <source>
        <dbReference type="ARBA" id="ARBA00022695"/>
    </source>
</evidence>
<feature type="domain" description="Peptidase A2" evidence="10">
    <location>
        <begin position="301"/>
        <end position="315"/>
    </location>
</feature>
<dbReference type="PANTHER" id="PTHR37984">
    <property type="entry name" value="PROTEIN CBG26694"/>
    <property type="match status" value="1"/>
</dbReference>
<dbReference type="CDD" id="cd09274">
    <property type="entry name" value="RNase_HI_RT_Ty3"/>
    <property type="match status" value="1"/>
</dbReference>
<protein>
    <recommendedName>
        <fullName evidence="1">RNA-directed DNA polymerase</fullName>
        <ecNumber evidence="1">2.7.7.49</ecNumber>
    </recommendedName>
</protein>
<dbReference type="InterPro" id="IPR036397">
    <property type="entry name" value="RNaseH_sf"/>
</dbReference>
<organism evidence="13">
    <name type="scientific">Clonorchis sinensis</name>
    <name type="common">Chinese liver fluke</name>
    <dbReference type="NCBI Taxonomy" id="79923"/>
    <lineage>
        <taxon>Eukaryota</taxon>
        <taxon>Metazoa</taxon>
        <taxon>Spiralia</taxon>
        <taxon>Lophotrochozoa</taxon>
        <taxon>Platyhelminthes</taxon>
        <taxon>Trematoda</taxon>
        <taxon>Digenea</taxon>
        <taxon>Opisthorchiida</taxon>
        <taxon>Opisthorchiata</taxon>
        <taxon>Opisthorchiidae</taxon>
        <taxon>Clonorchis</taxon>
    </lineage>
</organism>
<evidence type="ECO:0000256" key="3">
    <source>
        <dbReference type="ARBA" id="ARBA00022679"/>
    </source>
</evidence>
<dbReference type="FunFam" id="3.30.70.270:FF:000164">
    <property type="match status" value="1"/>
</dbReference>
<evidence type="ECO:0000256" key="7">
    <source>
        <dbReference type="ARBA" id="ARBA00022801"/>
    </source>
</evidence>
<keyword evidence="7" id="KW-0378">Hydrolase</keyword>
<dbReference type="Pfam" id="PF00078">
    <property type="entry name" value="RVT_1"/>
    <property type="match status" value="1"/>
</dbReference>
<dbReference type="GO" id="GO:0003676">
    <property type="term" value="F:nucleic acid binding"/>
    <property type="evidence" value="ECO:0007669"/>
    <property type="project" value="InterPro"/>
</dbReference>
<keyword evidence="5" id="KW-0540">Nuclease</keyword>
<dbReference type="InterPro" id="IPR034132">
    <property type="entry name" value="RP_Saci-like"/>
</dbReference>
<evidence type="ECO:0000256" key="2">
    <source>
        <dbReference type="ARBA" id="ARBA00022670"/>
    </source>
</evidence>
<dbReference type="PANTHER" id="PTHR37984:SF5">
    <property type="entry name" value="PROTEIN NYNRIN-LIKE"/>
    <property type="match status" value="1"/>
</dbReference>
<keyword evidence="4" id="KW-0548">Nucleotidyltransferase</keyword>
<dbReference type="FunFam" id="3.30.420.10:FF:000032">
    <property type="entry name" value="Retrovirus-related Pol polyprotein from transposon 297-like Protein"/>
    <property type="match status" value="1"/>
</dbReference>
<evidence type="ECO:0000313" key="13">
    <source>
        <dbReference type="EMBL" id="AAK07486.1"/>
    </source>
</evidence>
<dbReference type="GO" id="GO:0015074">
    <property type="term" value="P:DNA integration"/>
    <property type="evidence" value="ECO:0007669"/>
    <property type="project" value="InterPro"/>
</dbReference>
<keyword evidence="3" id="KW-0808">Transferase</keyword>
<keyword evidence="6" id="KW-0255">Endonuclease</keyword>
<evidence type="ECO:0000259" key="10">
    <source>
        <dbReference type="PROSITE" id="PS50175"/>
    </source>
</evidence>
<dbReference type="GO" id="GO:0003964">
    <property type="term" value="F:RNA-directed DNA polymerase activity"/>
    <property type="evidence" value="ECO:0007669"/>
    <property type="project" value="UniProtKB-KW"/>
</dbReference>
<dbReference type="GO" id="GO:0004190">
    <property type="term" value="F:aspartic-type endopeptidase activity"/>
    <property type="evidence" value="ECO:0007669"/>
    <property type="project" value="InterPro"/>
</dbReference>
<dbReference type="SUPFAM" id="SSF56672">
    <property type="entry name" value="DNA/RNA polymerases"/>
    <property type="match status" value="1"/>
</dbReference>
<dbReference type="Pfam" id="PF23055">
    <property type="entry name" value="DUF7041"/>
    <property type="match status" value="1"/>
</dbReference>
<dbReference type="EMBL" id="AY013565">
    <property type="protein sequence ID" value="AAK07486.1"/>
    <property type="molecule type" value="Genomic_DNA"/>
</dbReference>
<feature type="domain" description="Reverse transcriptase" evidence="11">
    <location>
        <begin position="475"/>
        <end position="653"/>
    </location>
</feature>
<dbReference type="InterPro" id="IPR055469">
    <property type="entry name" value="DUF7041"/>
</dbReference>
<keyword evidence="8" id="KW-0695">RNA-directed DNA polymerase</keyword>
<evidence type="ECO:0000256" key="1">
    <source>
        <dbReference type="ARBA" id="ARBA00012493"/>
    </source>
</evidence>
<dbReference type="InterPro" id="IPR043128">
    <property type="entry name" value="Rev_trsase/Diguanyl_cyclase"/>
</dbReference>
<dbReference type="InterPro" id="IPR001584">
    <property type="entry name" value="Integrase_cat-core"/>
</dbReference>
<dbReference type="Gene3D" id="3.10.20.370">
    <property type="match status" value="1"/>
</dbReference>
<evidence type="ECO:0000256" key="6">
    <source>
        <dbReference type="ARBA" id="ARBA00022759"/>
    </source>
</evidence>
<dbReference type="PROSITE" id="PS00141">
    <property type="entry name" value="ASP_PROTEASE"/>
    <property type="match status" value="1"/>
</dbReference>
<evidence type="ECO:0000259" key="12">
    <source>
        <dbReference type="PROSITE" id="PS50994"/>
    </source>
</evidence>
<dbReference type="Gene3D" id="3.10.10.10">
    <property type="entry name" value="HIV Type 1 Reverse Transcriptase, subunit A, domain 1"/>
    <property type="match status" value="1"/>
</dbReference>
<evidence type="ECO:0000256" key="9">
    <source>
        <dbReference type="SAM" id="MobiDB-lite"/>
    </source>
</evidence>
<evidence type="ECO:0000256" key="8">
    <source>
        <dbReference type="ARBA" id="ARBA00022918"/>
    </source>
</evidence>
<dbReference type="FunFam" id="1.10.340.70:FF:000006">
    <property type="entry name" value="Retrovirus-related Pol polyprotein from transposon 297-like Protein"/>
    <property type="match status" value="1"/>
</dbReference>
<dbReference type="InterPro" id="IPR001995">
    <property type="entry name" value="Peptidase_A2_cat"/>
</dbReference>
<dbReference type="InterPro" id="IPR043502">
    <property type="entry name" value="DNA/RNA_pol_sf"/>
</dbReference>
<dbReference type="PROSITE" id="PS50994">
    <property type="entry name" value="INTEGRASE"/>
    <property type="match status" value="1"/>
</dbReference>
<dbReference type="InterPro" id="IPR050951">
    <property type="entry name" value="Retrovirus_Pol_polyprotein"/>
</dbReference>
<accession>Q9BM80</accession>
<name>Q9BM80_CLOSI</name>
<dbReference type="Gene3D" id="1.10.340.70">
    <property type="match status" value="1"/>
</dbReference>